<reference evidence="4 5" key="1">
    <citation type="journal article" date="2012" name="Genet. Mol. Biol.">
        <title>Analysis of 16S rRNA and mxaF genes revealing insights into Methylobacterium niche-specific plant association.</title>
        <authorList>
            <person name="Dourado M.N."/>
            <person name="Andreote F.D."/>
            <person name="Dini-Andreote F."/>
            <person name="Conti R."/>
            <person name="Araujo J.M."/>
            <person name="Araujo W.L."/>
        </authorList>
    </citation>
    <scope>NUCLEOTIDE SEQUENCE [LARGE SCALE GENOMIC DNA]</scope>
    <source>
        <strain evidence="4 5">TC3-10</strain>
    </source>
</reference>
<dbReference type="PROSITE" id="PS50887">
    <property type="entry name" value="GGDEF"/>
    <property type="match status" value="1"/>
</dbReference>
<name>A0ABU7TR01_9HYPH</name>
<dbReference type="InterPro" id="IPR029787">
    <property type="entry name" value="Nucleotide_cyclase"/>
</dbReference>
<dbReference type="Gene3D" id="3.30.70.270">
    <property type="match status" value="1"/>
</dbReference>
<dbReference type="Pfam" id="PF12860">
    <property type="entry name" value="PAS_7"/>
    <property type="match status" value="1"/>
</dbReference>
<accession>A0ABU7TR01</accession>
<dbReference type="InterPro" id="IPR000160">
    <property type="entry name" value="GGDEF_dom"/>
</dbReference>
<dbReference type="SUPFAM" id="SSF141868">
    <property type="entry name" value="EAL domain-like"/>
    <property type="match status" value="1"/>
</dbReference>
<evidence type="ECO:0000313" key="4">
    <source>
        <dbReference type="EMBL" id="MEE7491899.1"/>
    </source>
</evidence>
<evidence type="ECO:0000259" key="3">
    <source>
        <dbReference type="PROSITE" id="PS50887"/>
    </source>
</evidence>
<dbReference type="Gene3D" id="3.20.20.450">
    <property type="entry name" value="EAL domain"/>
    <property type="match status" value="1"/>
</dbReference>
<dbReference type="InterPro" id="IPR035919">
    <property type="entry name" value="EAL_sf"/>
</dbReference>
<dbReference type="SUPFAM" id="SSF55785">
    <property type="entry name" value="PYP-like sensor domain (PAS domain)"/>
    <property type="match status" value="1"/>
</dbReference>
<dbReference type="Proteomes" id="UP001355206">
    <property type="component" value="Unassembled WGS sequence"/>
</dbReference>
<feature type="transmembrane region" description="Helical" evidence="1">
    <location>
        <begin position="97"/>
        <end position="117"/>
    </location>
</feature>
<dbReference type="SMART" id="SM00052">
    <property type="entry name" value="EAL"/>
    <property type="match status" value="1"/>
</dbReference>
<dbReference type="RefSeq" id="WP_331302499.1">
    <property type="nucleotide sequence ID" value="NZ_MLCA01000008.1"/>
</dbReference>
<sequence length="776" mass="84387">MGLYANLRTALAEDALLARDVKRSLVDGLYQPFASLAVGAVSGTIVATAAAFWSDDWTITATAFAVGLIGLTRIALARIYLTQGPKKYDRYEIWERYFSLGAFAYAASLGILSFLITTRSSNLALQVITPTFTIGYAAGISGRNAGRPLLAIAQVLLSAMPLSAGLLVSGDGERASLGILSLLFAYGMIDITLSTREIIVSALVTTREKEALAEKFQAQANLFDIALRNMSHGLCMFDARGRLQVWNDQFVTLSGIPASRIHTNSTAKSLYKLSRAIIDERTARRDSVFSTFSAASNALRSGNLVLILPDNRAVSLMQRRTAERGYVIIFEDITERRRNEARIQQMASYDDLTGLLNRSSFKTKVSQALKASANNKGEFAVHLLDLDHFKVINDTMGHPAGDRLLQLVADRLRGIGPISGSVARLGGDEFVIVQQSVTSPAVAEDLAQRVLQELERPFDIDGHQVTVGASIGIAIAPSHANDEDRLLKCADIALYAIKGAGRSGYKIFQHEMEAATRARHALESDLRAALANGELELHYQPIVDSNSGTVVSCEALLRWRHPVSGYIPPSEFIPVAEDTGLIVQLGNWVLNEACREARRWPQSVSVAVNMSPRQFSDPQLAFHVIGALTRSGLPAHRLELEITESVTLGATHKIVETIDNLRQLGIRLSIDDFGTGYSSLSSLRNFAFDKLKIDRSFVSDLDKKAESTAIIRAIVGMGRSIGMAIVVEGVETETQLTILRAEGCDLIQGYIFSRPIAAPQIRAMLAAAEPLTKLAS</sequence>
<dbReference type="InterPro" id="IPR052155">
    <property type="entry name" value="Biofilm_reg_signaling"/>
</dbReference>
<feature type="transmembrane region" description="Helical" evidence="1">
    <location>
        <begin position="59"/>
        <end position="76"/>
    </location>
</feature>
<dbReference type="Pfam" id="PF00563">
    <property type="entry name" value="EAL"/>
    <property type="match status" value="1"/>
</dbReference>
<evidence type="ECO:0000256" key="1">
    <source>
        <dbReference type="SAM" id="Phobius"/>
    </source>
</evidence>
<keyword evidence="1" id="KW-1133">Transmembrane helix</keyword>
<protein>
    <submittedName>
        <fullName evidence="4">GGDEF-domain containing protein</fullName>
    </submittedName>
</protein>
<keyword evidence="5" id="KW-1185">Reference proteome</keyword>
<gene>
    <name evidence="4" type="ORF">MOTC310_16030</name>
</gene>
<dbReference type="SUPFAM" id="SSF55073">
    <property type="entry name" value="Nucleotide cyclase"/>
    <property type="match status" value="1"/>
</dbReference>
<dbReference type="SMART" id="SM00267">
    <property type="entry name" value="GGDEF"/>
    <property type="match status" value="1"/>
</dbReference>
<keyword evidence="1" id="KW-0472">Membrane</keyword>
<dbReference type="CDD" id="cd01949">
    <property type="entry name" value="GGDEF"/>
    <property type="match status" value="1"/>
</dbReference>
<proteinExistence type="predicted"/>
<keyword evidence="1" id="KW-0812">Transmembrane</keyword>
<dbReference type="InterPro" id="IPR043128">
    <property type="entry name" value="Rev_trsase/Diguanyl_cyclase"/>
</dbReference>
<dbReference type="InterPro" id="IPR035965">
    <property type="entry name" value="PAS-like_dom_sf"/>
</dbReference>
<organism evidence="4 5">
    <name type="scientific">Methylobacterium oryzae</name>
    <dbReference type="NCBI Taxonomy" id="334852"/>
    <lineage>
        <taxon>Bacteria</taxon>
        <taxon>Pseudomonadati</taxon>
        <taxon>Pseudomonadota</taxon>
        <taxon>Alphaproteobacteria</taxon>
        <taxon>Hyphomicrobiales</taxon>
        <taxon>Methylobacteriaceae</taxon>
        <taxon>Methylobacterium</taxon>
    </lineage>
</organism>
<dbReference type="PANTHER" id="PTHR44757">
    <property type="entry name" value="DIGUANYLATE CYCLASE DGCP"/>
    <property type="match status" value="1"/>
</dbReference>
<feature type="domain" description="EAL" evidence="2">
    <location>
        <begin position="519"/>
        <end position="769"/>
    </location>
</feature>
<dbReference type="EMBL" id="MLCA01000008">
    <property type="protein sequence ID" value="MEE7491899.1"/>
    <property type="molecule type" value="Genomic_DNA"/>
</dbReference>
<dbReference type="NCBIfam" id="TIGR00254">
    <property type="entry name" value="GGDEF"/>
    <property type="match status" value="1"/>
</dbReference>
<evidence type="ECO:0000313" key="5">
    <source>
        <dbReference type="Proteomes" id="UP001355206"/>
    </source>
</evidence>
<dbReference type="PROSITE" id="PS50883">
    <property type="entry name" value="EAL"/>
    <property type="match status" value="1"/>
</dbReference>
<feature type="domain" description="GGDEF" evidence="3">
    <location>
        <begin position="377"/>
        <end position="510"/>
    </location>
</feature>
<dbReference type="CDD" id="cd01948">
    <property type="entry name" value="EAL"/>
    <property type="match status" value="1"/>
</dbReference>
<dbReference type="Pfam" id="PF00990">
    <property type="entry name" value="GGDEF"/>
    <property type="match status" value="1"/>
</dbReference>
<dbReference type="Gene3D" id="3.30.450.20">
    <property type="entry name" value="PAS domain"/>
    <property type="match status" value="1"/>
</dbReference>
<comment type="caution">
    <text evidence="4">The sequence shown here is derived from an EMBL/GenBank/DDBJ whole genome shotgun (WGS) entry which is preliminary data.</text>
</comment>
<evidence type="ECO:0000259" key="2">
    <source>
        <dbReference type="PROSITE" id="PS50883"/>
    </source>
</evidence>
<dbReference type="InterPro" id="IPR001633">
    <property type="entry name" value="EAL_dom"/>
</dbReference>
<feature type="transmembrane region" description="Helical" evidence="1">
    <location>
        <begin position="33"/>
        <end position="53"/>
    </location>
</feature>
<dbReference type="PANTHER" id="PTHR44757:SF2">
    <property type="entry name" value="BIOFILM ARCHITECTURE MAINTENANCE PROTEIN MBAA"/>
    <property type="match status" value="1"/>
</dbReference>